<dbReference type="EMBL" id="FOOX01000004">
    <property type="protein sequence ID" value="SFG41532.1"/>
    <property type="molecule type" value="Genomic_DNA"/>
</dbReference>
<accession>A0A1I2RLY6</accession>
<evidence type="ECO:0000313" key="2">
    <source>
        <dbReference type="EMBL" id="SFG41532.1"/>
    </source>
</evidence>
<dbReference type="STRING" id="341036.SAMN05660649_01628"/>
<dbReference type="Proteomes" id="UP000199337">
    <property type="component" value="Unassembled WGS sequence"/>
</dbReference>
<feature type="domain" description="N-acetyltransferase" evidence="1">
    <location>
        <begin position="14"/>
        <end position="176"/>
    </location>
</feature>
<dbReference type="AlphaFoldDB" id="A0A1I2RLY6"/>
<name>A0A1I2RLY6_9FIRM</name>
<dbReference type="PROSITE" id="PS51186">
    <property type="entry name" value="GNAT"/>
    <property type="match status" value="1"/>
</dbReference>
<protein>
    <submittedName>
        <fullName evidence="2">Acetyltransferase (GNAT) family protein</fullName>
    </submittedName>
</protein>
<dbReference type="GO" id="GO:0016747">
    <property type="term" value="F:acyltransferase activity, transferring groups other than amino-acyl groups"/>
    <property type="evidence" value="ECO:0007669"/>
    <property type="project" value="InterPro"/>
</dbReference>
<proteinExistence type="predicted"/>
<evidence type="ECO:0000259" key="1">
    <source>
        <dbReference type="PROSITE" id="PS51186"/>
    </source>
</evidence>
<dbReference type="InterPro" id="IPR016181">
    <property type="entry name" value="Acyl_CoA_acyltransferase"/>
</dbReference>
<dbReference type="Pfam" id="PF00583">
    <property type="entry name" value="Acetyltransf_1"/>
    <property type="match status" value="1"/>
</dbReference>
<organism evidence="2 3">
    <name type="scientific">Desulfotruncus arcticus DSM 17038</name>
    <dbReference type="NCBI Taxonomy" id="1121424"/>
    <lineage>
        <taxon>Bacteria</taxon>
        <taxon>Bacillati</taxon>
        <taxon>Bacillota</taxon>
        <taxon>Clostridia</taxon>
        <taxon>Eubacteriales</taxon>
        <taxon>Desulfallaceae</taxon>
        <taxon>Desulfotruncus</taxon>
    </lineage>
</organism>
<dbReference type="OrthoDB" id="9800797at2"/>
<reference evidence="3" key="1">
    <citation type="submission" date="2016-10" db="EMBL/GenBank/DDBJ databases">
        <authorList>
            <person name="Varghese N."/>
            <person name="Submissions S."/>
        </authorList>
    </citation>
    <scope>NUCLEOTIDE SEQUENCE [LARGE SCALE GENOMIC DNA]</scope>
    <source>
        <strain evidence="3">DSM 17038</strain>
    </source>
</reference>
<dbReference type="InterPro" id="IPR000182">
    <property type="entry name" value="GNAT_dom"/>
</dbReference>
<gene>
    <name evidence="2" type="ORF">SAMN05660649_01628</name>
</gene>
<evidence type="ECO:0000313" key="3">
    <source>
        <dbReference type="Proteomes" id="UP000199337"/>
    </source>
</evidence>
<dbReference type="CDD" id="cd04301">
    <property type="entry name" value="NAT_SF"/>
    <property type="match status" value="1"/>
</dbReference>
<sequence>MRVEEKIKNANNEHLIRELSLKDEIDIQQLCIRCGDYFLIMEERIPDSNCGNEILNELPPNKAKKDKLVLGVYNDCARLIAVIDIIRGYKIEDEWTIGLMIIDPDERGKGLGEQINDFIKKIALESKAAILRLGVVEGNHRAYKFWTNIGYKEVGRVNKKFGDKEKTIFVMNYNLR</sequence>
<dbReference type="SUPFAM" id="SSF55729">
    <property type="entry name" value="Acyl-CoA N-acyltransferases (Nat)"/>
    <property type="match status" value="1"/>
</dbReference>
<keyword evidence="3" id="KW-1185">Reference proteome</keyword>
<dbReference type="RefSeq" id="WP_092470465.1">
    <property type="nucleotide sequence ID" value="NZ_FOOX01000004.1"/>
</dbReference>
<keyword evidence="2" id="KW-0808">Transferase</keyword>
<dbReference type="Gene3D" id="3.40.630.30">
    <property type="match status" value="1"/>
</dbReference>